<feature type="region of interest" description="Disordered" evidence="1">
    <location>
        <begin position="100"/>
        <end position="126"/>
    </location>
</feature>
<proteinExistence type="predicted"/>
<evidence type="ECO:0000313" key="3">
    <source>
        <dbReference type="Proteomes" id="UP000242254"/>
    </source>
</evidence>
<protein>
    <submittedName>
        <fullName evidence="2">Uncharacterized protein</fullName>
    </submittedName>
</protein>
<feature type="region of interest" description="Disordered" evidence="1">
    <location>
        <begin position="41"/>
        <end position="63"/>
    </location>
</feature>
<organism evidence="2 3">
    <name type="scientific">Rhizopus microsporus ATCC 52813</name>
    <dbReference type="NCBI Taxonomy" id="1340429"/>
    <lineage>
        <taxon>Eukaryota</taxon>
        <taxon>Fungi</taxon>
        <taxon>Fungi incertae sedis</taxon>
        <taxon>Mucoromycota</taxon>
        <taxon>Mucoromycotina</taxon>
        <taxon>Mucoromycetes</taxon>
        <taxon>Mucorales</taxon>
        <taxon>Mucorineae</taxon>
        <taxon>Rhizopodaceae</taxon>
        <taxon>Rhizopus</taxon>
    </lineage>
</organism>
<sequence>MLDYLNSVYFAFFLFHFAKVFLQMTKGRQWKAKLKSYENSSFNKDTYRPSSTSTAESVTDKIRRLRIEQQRAEQNRQRRSRNDPQSDSSLVSGVVRYQSETNQQDNNNNVRLPLTAGPPPPPSWRTNAREVQREQMESVKSLKENRKKIVAVGDSSLLNQCACQAARCMTTKRNGWSELIPYLPVAVKQTLLQHISSIDGLDSILFDSFISFDYTDLCLEDARVSFAKLCKAYWRVEEHRQRVVEEVEEWWEYDTEEEGVEEESVDYYVYSPPDASVDDCTSEDLDTKDERSSYLETVITDLLISQHHIKVTTAHSLLNTKSFSLFTPLSCKLTSLNISFAVNWPNISLAHLLVSTLPRLQQLRTAACFNATEGPRAITIISQGLRKLKVWDIGFHNWIRLESLCGSTCLVNWKRDLQELELLCLQHLHEGVSSQAREWLANEFHGRIQVID</sequence>
<reference evidence="2 3" key="1">
    <citation type="journal article" date="2016" name="Proc. Natl. Acad. Sci. U.S.A.">
        <title>Lipid metabolic changes in an early divergent fungus govern the establishment of a mutualistic symbiosis with endobacteria.</title>
        <authorList>
            <person name="Lastovetsky O.A."/>
            <person name="Gaspar M.L."/>
            <person name="Mondo S.J."/>
            <person name="LaButti K.M."/>
            <person name="Sandor L."/>
            <person name="Grigoriev I.V."/>
            <person name="Henry S.A."/>
            <person name="Pawlowska T.E."/>
        </authorList>
    </citation>
    <scope>NUCLEOTIDE SEQUENCE [LARGE SCALE GENOMIC DNA]</scope>
    <source>
        <strain evidence="2 3">ATCC 52813</strain>
    </source>
</reference>
<feature type="compositionally biased region" description="Polar residues" evidence="1">
    <location>
        <begin position="100"/>
        <end position="110"/>
    </location>
</feature>
<dbReference type="RefSeq" id="XP_023467369.1">
    <property type="nucleotide sequence ID" value="XM_023605435.1"/>
</dbReference>
<dbReference type="Proteomes" id="UP000242254">
    <property type="component" value="Unassembled WGS sequence"/>
</dbReference>
<feature type="region of interest" description="Disordered" evidence="1">
    <location>
        <begin position="71"/>
        <end position="90"/>
    </location>
</feature>
<name>A0A2G4SY07_RHIZD</name>
<dbReference type="EMBL" id="KZ303847">
    <property type="protein sequence ID" value="PHZ13661.1"/>
    <property type="molecule type" value="Genomic_DNA"/>
</dbReference>
<accession>A0A2G4SY07</accession>
<evidence type="ECO:0000256" key="1">
    <source>
        <dbReference type="SAM" id="MobiDB-lite"/>
    </source>
</evidence>
<keyword evidence="3" id="KW-1185">Reference proteome</keyword>
<feature type="compositionally biased region" description="Basic and acidic residues" evidence="1">
    <location>
        <begin position="71"/>
        <end position="84"/>
    </location>
</feature>
<feature type="compositionally biased region" description="Polar residues" evidence="1">
    <location>
        <begin position="41"/>
        <end position="57"/>
    </location>
</feature>
<dbReference type="AlphaFoldDB" id="A0A2G4SY07"/>
<gene>
    <name evidence="2" type="ORF">RHIMIDRAFT_123127</name>
</gene>
<dbReference type="GeneID" id="35436425"/>
<evidence type="ECO:0000313" key="2">
    <source>
        <dbReference type="EMBL" id="PHZ13661.1"/>
    </source>
</evidence>